<protein>
    <submittedName>
        <fullName evidence="2">Uncharacterized protein</fullName>
    </submittedName>
</protein>
<gene>
    <name evidence="2" type="ORF">F8B43_5362</name>
</gene>
<dbReference type="AlphaFoldDB" id="A0A833MUV0"/>
<dbReference type="EMBL" id="WEKV01000020">
    <property type="protein sequence ID" value="KAB7782607.1"/>
    <property type="molecule type" value="Genomic_DNA"/>
</dbReference>
<dbReference type="Proteomes" id="UP000469949">
    <property type="component" value="Unassembled WGS sequence"/>
</dbReference>
<organism evidence="2 3">
    <name type="scientific">Methylorubrum populi</name>
    <dbReference type="NCBI Taxonomy" id="223967"/>
    <lineage>
        <taxon>Bacteria</taxon>
        <taxon>Pseudomonadati</taxon>
        <taxon>Pseudomonadota</taxon>
        <taxon>Alphaproteobacteria</taxon>
        <taxon>Hyphomicrobiales</taxon>
        <taxon>Methylobacteriaceae</taxon>
        <taxon>Methylorubrum</taxon>
    </lineage>
</organism>
<reference evidence="2 3" key="1">
    <citation type="submission" date="2019-10" db="EMBL/GenBank/DDBJ databases">
        <title>Draft Genome Sequence of the Caffeine Degrading Methylotroph Methylorubrum populi PINKEL.</title>
        <authorList>
            <person name="Dawson S.C."/>
            <person name="Zhang X."/>
            <person name="Wright M.E."/>
            <person name="Sharma G."/>
            <person name="Langner J.T."/>
            <person name="Ditty J.L."/>
            <person name="Subuyuj G.A."/>
        </authorList>
    </citation>
    <scope>NUCLEOTIDE SEQUENCE [LARGE SCALE GENOMIC DNA]</scope>
    <source>
        <strain evidence="2 3">Pinkel</strain>
    </source>
</reference>
<name>A0A833MUV0_9HYPH</name>
<evidence type="ECO:0000313" key="3">
    <source>
        <dbReference type="Proteomes" id="UP000469949"/>
    </source>
</evidence>
<feature type="region of interest" description="Disordered" evidence="1">
    <location>
        <begin position="1"/>
        <end position="28"/>
    </location>
</feature>
<feature type="compositionally biased region" description="Basic residues" evidence="1">
    <location>
        <begin position="1"/>
        <end position="11"/>
    </location>
</feature>
<accession>A0A833MUV0</accession>
<sequence>MRDGTRRRRRQGSAIATAEGDATCDPVRLPRSPIAAEARHRAG</sequence>
<comment type="caution">
    <text evidence="2">The sequence shown here is derived from an EMBL/GenBank/DDBJ whole genome shotgun (WGS) entry which is preliminary data.</text>
</comment>
<proteinExistence type="predicted"/>
<evidence type="ECO:0000256" key="1">
    <source>
        <dbReference type="SAM" id="MobiDB-lite"/>
    </source>
</evidence>
<evidence type="ECO:0000313" key="2">
    <source>
        <dbReference type="EMBL" id="KAB7782607.1"/>
    </source>
</evidence>